<evidence type="ECO:0000256" key="5">
    <source>
        <dbReference type="RuleBase" id="RU004516"/>
    </source>
</evidence>
<evidence type="ECO:0000313" key="7">
    <source>
        <dbReference type="EMBL" id="GHE18446.1"/>
    </source>
</evidence>
<evidence type="ECO:0000313" key="8">
    <source>
        <dbReference type="Proteomes" id="UP000597341"/>
    </source>
</evidence>
<evidence type="ECO:0000256" key="3">
    <source>
        <dbReference type="ARBA" id="ARBA00022898"/>
    </source>
</evidence>
<dbReference type="InterPro" id="IPR043132">
    <property type="entry name" value="BCAT-like_C"/>
</dbReference>
<keyword evidence="8" id="KW-1185">Reference proteome</keyword>
<evidence type="ECO:0000256" key="1">
    <source>
        <dbReference type="ARBA" id="ARBA00001933"/>
    </source>
</evidence>
<dbReference type="Gene3D" id="3.20.10.10">
    <property type="entry name" value="D-amino Acid Aminotransferase, subunit A, domain 2"/>
    <property type="match status" value="1"/>
</dbReference>
<comment type="cofactor">
    <cofactor evidence="1 5">
        <name>pyridoxal 5'-phosphate</name>
        <dbReference type="ChEBI" id="CHEBI:597326"/>
    </cofactor>
</comment>
<dbReference type="EMBL" id="BNAD01000010">
    <property type="protein sequence ID" value="GHE18446.1"/>
    <property type="molecule type" value="Genomic_DNA"/>
</dbReference>
<reference evidence="8" key="1">
    <citation type="journal article" date="2019" name="Int. J. Syst. Evol. Microbiol.">
        <title>The Global Catalogue of Microorganisms (GCM) 10K type strain sequencing project: providing services to taxonomists for standard genome sequencing and annotation.</title>
        <authorList>
            <consortium name="The Broad Institute Genomics Platform"/>
            <consortium name="The Broad Institute Genome Sequencing Center for Infectious Disease"/>
            <person name="Wu L."/>
            <person name="Ma J."/>
        </authorList>
    </citation>
    <scope>NUCLEOTIDE SEQUENCE [LARGE SCALE GENOMIC DNA]</scope>
    <source>
        <strain evidence="8">CGMCC 1.12791</strain>
    </source>
</reference>
<dbReference type="Proteomes" id="UP000597341">
    <property type="component" value="Unassembled WGS sequence"/>
</dbReference>
<name>A0ABQ3HLL4_9ACTN</name>
<dbReference type="Pfam" id="PF01063">
    <property type="entry name" value="Aminotran_4"/>
    <property type="match status" value="1"/>
</dbReference>
<dbReference type="InterPro" id="IPR018300">
    <property type="entry name" value="Aminotrans_IV_CS"/>
</dbReference>
<comment type="caution">
    <text evidence="7">The sequence shown here is derived from an EMBL/GenBank/DDBJ whole genome shotgun (WGS) entry which is preliminary data.</text>
</comment>
<keyword evidence="7" id="KW-0456">Lyase</keyword>
<organism evidence="7 8">
    <name type="scientific">Nocardioides flavus</name>
    <name type="common">ex Wang et al. 2016</name>
    <dbReference type="NCBI Taxonomy" id="2058780"/>
    <lineage>
        <taxon>Bacteria</taxon>
        <taxon>Bacillati</taxon>
        <taxon>Actinomycetota</taxon>
        <taxon>Actinomycetes</taxon>
        <taxon>Propionibacteriales</taxon>
        <taxon>Nocardioidaceae</taxon>
        <taxon>Nocardioides</taxon>
    </lineage>
</organism>
<evidence type="ECO:0000256" key="4">
    <source>
        <dbReference type="RuleBase" id="RU004106"/>
    </source>
</evidence>
<keyword evidence="3 5" id="KW-0663">Pyridoxal phosphate</keyword>
<dbReference type="GO" id="GO:0016829">
    <property type="term" value="F:lyase activity"/>
    <property type="evidence" value="ECO:0007669"/>
    <property type="project" value="UniProtKB-KW"/>
</dbReference>
<dbReference type="SUPFAM" id="SSF56752">
    <property type="entry name" value="D-aminoacid aminotransferase-like PLP-dependent enzymes"/>
    <property type="match status" value="1"/>
</dbReference>
<dbReference type="InterPro" id="IPR050571">
    <property type="entry name" value="Class-IV_PLP-Dep_Aminotrnsfr"/>
</dbReference>
<feature type="region of interest" description="Disordered" evidence="6">
    <location>
        <begin position="56"/>
        <end position="79"/>
    </location>
</feature>
<protein>
    <submittedName>
        <fullName evidence="7">4-amino-4-deoxychorismate lyase</fullName>
    </submittedName>
</protein>
<proteinExistence type="inferred from homology"/>
<gene>
    <name evidence="7" type="ORF">GCM10011376_30560</name>
</gene>
<dbReference type="PROSITE" id="PS00770">
    <property type="entry name" value="AA_TRANSFER_CLASS_4"/>
    <property type="match status" value="1"/>
</dbReference>
<evidence type="ECO:0000256" key="2">
    <source>
        <dbReference type="ARBA" id="ARBA00009320"/>
    </source>
</evidence>
<dbReference type="PANTHER" id="PTHR42743">
    <property type="entry name" value="AMINO-ACID AMINOTRANSFERASE"/>
    <property type="match status" value="1"/>
</dbReference>
<sequence>MTGRPLRADNETRTRDLNLGKVALYQLSYVRLHFLAVSPALSASGTVAHARLGAKIGSPHRVSDPRRSPGQAARRSPRVAPMRAWLNGTLLADPTEGAVAVTDHGFTVGDGVFEAVKTVAGTPFALTRHLARLERSAKGLGLPAPDLDDVRHGVSAVLADGAAGDPIGRLRITWTAGPAPMGSGRGGGPATLVVAYSPIEHAPRETSVVTVPWTRNENGATAGLKTTSYAENVIALAHAQERGGTEAVFANTAGNLCEGTGSNVFYVLDGELRTPTLAAGCLAGITRELVVEWCGAREVDEPLAEVRKRASEAFLVSTTRDVQAIARWDDRELPAPGPVTQQCADTWAAREAETMEP</sequence>
<accession>A0ABQ3HLL4</accession>
<evidence type="ECO:0000256" key="6">
    <source>
        <dbReference type="SAM" id="MobiDB-lite"/>
    </source>
</evidence>
<comment type="similarity">
    <text evidence="2 4">Belongs to the class-IV pyridoxal-phosphate-dependent aminotransferase family.</text>
</comment>
<dbReference type="InterPro" id="IPR001544">
    <property type="entry name" value="Aminotrans_IV"/>
</dbReference>
<dbReference type="InterPro" id="IPR043131">
    <property type="entry name" value="BCAT-like_N"/>
</dbReference>
<dbReference type="Gene3D" id="3.30.470.10">
    <property type="match status" value="1"/>
</dbReference>
<dbReference type="PANTHER" id="PTHR42743:SF11">
    <property type="entry name" value="AMINODEOXYCHORISMATE LYASE"/>
    <property type="match status" value="1"/>
</dbReference>
<dbReference type="InterPro" id="IPR036038">
    <property type="entry name" value="Aminotransferase-like"/>
</dbReference>